<dbReference type="Proteomes" id="UP000319486">
    <property type="component" value="Unassembled WGS sequence"/>
</dbReference>
<proteinExistence type="predicted"/>
<dbReference type="AlphaFoldDB" id="A0A502C9E8"/>
<dbReference type="Gene3D" id="3.20.20.100">
    <property type="entry name" value="NADP-dependent oxidoreductase domain"/>
    <property type="match status" value="1"/>
</dbReference>
<keyword evidence="1" id="KW-0560">Oxidoreductase</keyword>
<feature type="domain" description="NADP-dependent oxidoreductase" evidence="2">
    <location>
        <begin position="18"/>
        <end position="327"/>
    </location>
</feature>
<dbReference type="InterPro" id="IPR023210">
    <property type="entry name" value="NADP_OxRdtase_dom"/>
</dbReference>
<keyword evidence="4" id="KW-1185">Reference proteome</keyword>
<sequence>MSLDQYYTLGRSGLRISRLALGTMTFGDDWGWGAAEDTARAMFDRYLAAGGNFIDTADLYTGGSSERLLGKFIADSGSRDRVVLATKFSYNAEPGNPNAGGNGRKNILRAVEGSLRRLRTDYIDLYLLHTWDRITPAEEVLQTLDDLVRAGKIRHAGLSDVPAWYAAQIQTLARAHHLHPLVNLQLQYSLAERNIEREYVPLVQELGMGITAWSPLAMGLLSGKYRPSEAGHDGEGEGRLQVVKSMGLPSLADKFTPRNWAIVGAVEQVARESGLSMAQVAIQWAARQPALGAVILGSRNLDQFEDNLGALDRPLPDEAMRRLDEVSALPSQFPYSFFEPAQQAGLHGGVGVGDKPPGYASTVWTGAAQRVDFAAASTTEAAR</sequence>
<dbReference type="GO" id="GO:0016491">
    <property type="term" value="F:oxidoreductase activity"/>
    <property type="evidence" value="ECO:0007669"/>
    <property type="project" value="UniProtKB-KW"/>
</dbReference>
<evidence type="ECO:0000256" key="1">
    <source>
        <dbReference type="ARBA" id="ARBA00023002"/>
    </source>
</evidence>
<dbReference type="PANTHER" id="PTHR43364:SF4">
    <property type="entry name" value="NAD(P)-LINKED OXIDOREDUCTASE SUPERFAMILY PROTEIN"/>
    <property type="match status" value="1"/>
</dbReference>
<dbReference type="Pfam" id="PF00248">
    <property type="entry name" value="Aldo_ket_red"/>
    <property type="match status" value="1"/>
</dbReference>
<dbReference type="GO" id="GO:0005829">
    <property type="term" value="C:cytosol"/>
    <property type="evidence" value="ECO:0007669"/>
    <property type="project" value="UniProtKB-ARBA"/>
</dbReference>
<protein>
    <submittedName>
        <fullName evidence="3">Aldo/keto reductase</fullName>
    </submittedName>
</protein>
<dbReference type="InterPro" id="IPR036812">
    <property type="entry name" value="NAD(P)_OxRdtase_dom_sf"/>
</dbReference>
<name>A0A502C9E8_9GAMM</name>
<dbReference type="PANTHER" id="PTHR43364">
    <property type="entry name" value="NADH-SPECIFIC METHYLGLYOXAL REDUCTASE-RELATED"/>
    <property type="match status" value="1"/>
</dbReference>
<gene>
    <name evidence="3" type="ORF">EAH88_12190</name>
</gene>
<dbReference type="FunFam" id="3.20.20.100:FF:000004">
    <property type="entry name" value="Oxidoreductase, aldo/keto reductase"/>
    <property type="match status" value="1"/>
</dbReference>
<dbReference type="EMBL" id="RCZO01000006">
    <property type="protein sequence ID" value="TPG08381.1"/>
    <property type="molecule type" value="Genomic_DNA"/>
</dbReference>
<dbReference type="SUPFAM" id="SSF51430">
    <property type="entry name" value="NAD(P)-linked oxidoreductase"/>
    <property type="match status" value="1"/>
</dbReference>
<reference evidence="3 4" key="1">
    <citation type="journal article" date="2019" name="Environ. Microbiol.">
        <title>Species interactions and distinct microbial communities in high Arctic permafrost affected cryosols are associated with the CH4 and CO2 gas fluxes.</title>
        <authorList>
            <person name="Altshuler I."/>
            <person name="Hamel J."/>
            <person name="Turney S."/>
            <person name="Magnuson E."/>
            <person name="Levesque R."/>
            <person name="Greer C."/>
            <person name="Whyte L.G."/>
        </authorList>
    </citation>
    <scope>NUCLEOTIDE SEQUENCE [LARGE SCALE GENOMIC DNA]</scope>
    <source>
        <strain evidence="3 4">S13Y</strain>
    </source>
</reference>
<dbReference type="CDD" id="cd19080">
    <property type="entry name" value="AKR_AKR9A_9B"/>
    <property type="match status" value="1"/>
</dbReference>
<dbReference type="RefSeq" id="WP_140653006.1">
    <property type="nucleotide sequence ID" value="NZ_RCZO01000006.1"/>
</dbReference>
<evidence type="ECO:0000259" key="2">
    <source>
        <dbReference type="Pfam" id="PF00248"/>
    </source>
</evidence>
<evidence type="ECO:0000313" key="4">
    <source>
        <dbReference type="Proteomes" id="UP000319486"/>
    </source>
</evidence>
<dbReference type="InterPro" id="IPR050523">
    <property type="entry name" value="AKR_Detox_Biosynth"/>
</dbReference>
<evidence type="ECO:0000313" key="3">
    <source>
        <dbReference type="EMBL" id="TPG08381.1"/>
    </source>
</evidence>
<comment type="caution">
    <text evidence="3">The sequence shown here is derived from an EMBL/GenBank/DDBJ whole genome shotgun (WGS) entry which is preliminary data.</text>
</comment>
<organism evidence="3 4">
    <name type="scientific">Rhodanobacter glycinis</name>
    <dbReference type="NCBI Taxonomy" id="582702"/>
    <lineage>
        <taxon>Bacteria</taxon>
        <taxon>Pseudomonadati</taxon>
        <taxon>Pseudomonadota</taxon>
        <taxon>Gammaproteobacteria</taxon>
        <taxon>Lysobacterales</taxon>
        <taxon>Rhodanobacteraceae</taxon>
        <taxon>Rhodanobacter</taxon>
    </lineage>
</organism>
<accession>A0A502C9E8</accession>